<protein>
    <submittedName>
        <fullName evidence="6">Restriction endonuclease S subunit</fullName>
        <ecNumber evidence="6">3.1.21.3</ecNumber>
    </submittedName>
</protein>
<dbReference type="Gene3D" id="3.90.220.20">
    <property type="entry name" value="DNA methylase specificity domains"/>
    <property type="match status" value="2"/>
</dbReference>
<evidence type="ECO:0000256" key="2">
    <source>
        <dbReference type="ARBA" id="ARBA00022747"/>
    </source>
</evidence>
<reference evidence="6 7" key="1">
    <citation type="submission" date="2013-07" db="EMBL/GenBank/DDBJ databases">
        <title>Genome of Archaeoglobus fulgidus.</title>
        <authorList>
            <person name="Fiebig A."/>
            <person name="Birkeland N.-K."/>
        </authorList>
    </citation>
    <scope>NUCLEOTIDE SEQUENCE [LARGE SCALE GENOMIC DNA]</scope>
    <source>
        <strain evidence="6 7">DSM 8774</strain>
    </source>
</reference>
<dbReference type="KEGG" id="afg:AFULGI_00019600"/>
<keyword evidence="2" id="KW-0680">Restriction system</keyword>
<organism evidence="6 7">
    <name type="scientific">Archaeoglobus fulgidus DSM 8774</name>
    <dbReference type="NCBI Taxonomy" id="1344584"/>
    <lineage>
        <taxon>Archaea</taxon>
        <taxon>Methanobacteriati</taxon>
        <taxon>Methanobacteriota</taxon>
        <taxon>Archaeoglobi</taxon>
        <taxon>Archaeoglobales</taxon>
        <taxon>Archaeoglobaceae</taxon>
        <taxon>Archaeoglobus</taxon>
    </lineage>
</organism>
<keyword evidence="6" id="KW-0255">Endonuclease</keyword>
<keyword evidence="6" id="KW-0378">Hydrolase</keyword>
<dbReference type="EMBL" id="CP006577">
    <property type="protein sequence ID" value="AIG98711.1"/>
    <property type="molecule type" value="Genomic_DNA"/>
</dbReference>
<dbReference type="GO" id="GO:0003677">
    <property type="term" value="F:DNA binding"/>
    <property type="evidence" value="ECO:0007669"/>
    <property type="project" value="UniProtKB-KW"/>
</dbReference>
<dbReference type="CDD" id="cd17524">
    <property type="entry name" value="RMtype1_S_EcoUTORF5051P-TRD2-CR2_like"/>
    <property type="match status" value="1"/>
</dbReference>
<dbReference type="GO" id="GO:0009035">
    <property type="term" value="F:type I site-specific deoxyribonuclease activity"/>
    <property type="evidence" value="ECO:0007669"/>
    <property type="project" value="UniProtKB-EC"/>
</dbReference>
<dbReference type="Pfam" id="PF01420">
    <property type="entry name" value="Methylase_S"/>
    <property type="match status" value="2"/>
</dbReference>
<dbReference type="EC" id="3.1.21.3" evidence="6"/>
<gene>
    <name evidence="6" type="ORF">AFULGI_00019600</name>
</gene>
<feature type="domain" description="Type I restriction modification DNA specificity" evidence="5">
    <location>
        <begin position="73"/>
        <end position="252"/>
    </location>
</feature>
<dbReference type="AlphaFoldDB" id="A0A075WFE5"/>
<dbReference type="PANTHER" id="PTHR30408:SF12">
    <property type="entry name" value="TYPE I RESTRICTION ENZYME MJAVIII SPECIFICITY SUBUNIT"/>
    <property type="match status" value="1"/>
</dbReference>
<keyword evidence="3" id="KW-0238">DNA-binding</keyword>
<evidence type="ECO:0000256" key="4">
    <source>
        <dbReference type="SAM" id="Coils"/>
    </source>
</evidence>
<feature type="coiled-coil region" evidence="4">
    <location>
        <begin position="233"/>
        <end position="260"/>
    </location>
</feature>
<dbReference type="HOGENOM" id="CLU_021095_10_0_2"/>
<dbReference type="InterPro" id="IPR052021">
    <property type="entry name" value="Type-I_RS_S_subunit"/>
</dbReference>
<sequence length="274" mass="31627">MPKKSLEELLIPLLPLPEQQKIAEILSTVDKAIEKVDEAIAKTERLKKGLMQELLTKGIGHKEFKDTEIGRIPKEWEVVRLGDVLELCQYGLSVPLKDKGKYPVIRMDEIVNGYVVTDIAKYADLDEETFKNFKLEKGDVLFNRTNSLELVGRTGIFLLDGYYVFASYLIRLRPKHEILHPHFLTFYLIFSQSRLKQLATVAVHQANINATNLKKFKIPLPPLPEQQKIAEILSTVDKKLELERKRKEKLERIKKGLMNDLLTGRRRVRVKANE</sequence>
<keyword evidence="4" id="KW-0175">Coiled coil</keyword>
<evidence type="ECO:0000256" key="3">
    <source>
        <dbReference type="ARBA" id="ARBA00023125"/>
    </source>
</evidence>
<feature type="domain" description="Type I restriction modification DNA specificity" evidence="5">
    <location>
        <begin position="3"/>
        <end position="35"/>
    </location>
</feature>
<keyword evidence="6" id="KW-0540">Nuclease</keyword>
<evidence type="ECO:0000313" key="6">
    <source>
        <dbReference type="EMBL" id="AIG98711.1"/>
    </source>
</evidence>
<dbReference type="Proteomes" id="UP000028501">
    <property type="component" value="Chromosome"/>
</dbReference>
<proteinExistence type="inferred from homology"/>
<dbReference type="GO" id="GO:0009307">
    <property type="term" value="P:DNA restriction-modification system"/>
    <property type="evidence" value="ECO:0007669"/>
    <property type="project" value="UniProtKB-KW"/>
</dbReference>
<dbReference type="Gene3D" id="1.10.287.1120">
    <property type="entry name" value="Bipartite methylase S protein"/>
    <property type="match status" value="1"/>
</dbReference>
<comment type="similarity">
    <text evidence="1">Belongs to the type-I restriction system S methylase family.</text>
</comment>
<evidence type="ECO:0000259" key="5">
    <source>
        <dbReference type="Pfam" id="PF01420"/>
    </source>
</evidence>
<name>A0A075WFE5_ARCFL</name>
<dbReference type="InterPro" id="IPR044946">
    <property type="entry name" value="Restrct_endonuc_typeI_TRD_sf"/>
</dbReference>
<dbReference type="SUPFAM" id="SSF116734">
    <property type="entry name" value="DNA methylase specificity domain"/>
    <property type="match status" value="2"/>
</dbReference>
<accession>A0A075WFE5</accession>
<dbReference type="InterPro" id="IPR000055">
    <property type="entry name" value="Restrct_endonuc_typeI_TRD"/>
</dbReference>
<evidence type="ECO:0000256" key="1">
    <source>
        <dbReference type="ARBA" id="ARBA00010923"/>
    </source>
</evidence>
<evidence type="ECO:0000313" key="7">
    <source>
        <dbReference type="Proteomes" id="UP000028501"/>
    </source>
</evidence>
<dbReference type="REBASE" id="90510">
    <property type="entry name" value="S.Afu8774ORF19650P"/>
</dbReference>
<dbReference type="PANTHER" id="PTHR30408">
    <property type="entry name" value="TYPE-1 RESTRICTION ENZYME ECOKI SPECIFICITY PROTEIN"/>
    <property type="match status" value="1"/>
</dbReference>